<keyword evidence="7" id="KW-1185">Reference proteome</keyword>
<protein>
    <submittedName>
        <fullName evidence="6">TetR family transcriptional regulator</fullName>
    </submittedName>
</protein>
<dbReference type="PROSITE" id="PS50977">
    <property type="entry name" value="HTH_TETR_2"/>
    <property type="match status" value="1"/>
</dbReference>
<dbReference type="Pfam" id="PF17754">
    <property type="entry name" value="TetR_C_14"/>
    <property type="match status" value="1"/>
</dbReference>
<evidence type="ECO:0000259" key="5">
    <source>
        <dbReference type="PROSITE" id="PS50977"/>
    </source>
</evidence>
<comment type="caution">
    <text evidence="6">The sequence shown here is derived from an EMBL/GenBank/DDBJ whole genome shotgun (WGS) entry which is preliminary data.</text>
</comment>
<dbReference type="InterPro" id="IPR001647">
    <property type="entry name" value="HTH_TetR"/>
</dbReference>
<feature type="domain" description="HTH tetR-type" evidence="5">
    <location>
        <begin position="14"/>
        <end position="74"/>
    </location>
</feature>
<name>A0A370HA99_9NOCA</name>
<evidence type="ECO:0000256" key="4">
    <source>
        <dbReference type="PROSITE-ProRule" id="PRU00335"/>
    </source>
</evidence>
<dbReference type="PANTHER" id="PTHR30055">
    <property type="entry name" value="HTH-TYPE TRANSCRIPTIONAL REGULATOR RUTR"/>
    <property type="match status" value="1"/>
</dbReference>
<dbReference type="GO" id="GO:0000976">
    <property type="term" value="F:transcription cis-regulatory region binding"/>
    <property type="evidence" value="ECO:0007669"/>
    <property type="project" value="TreeGrafter"/>
</dbReference>
<keyword evidence="2 4" id="KW-0238">DNA-binding</keyword>
<accession>A0A370HA99</accession>
<feature type="DNA-binding region" description="H-T-H motif" evidence="4">
    <location>
        <begin position="37"/>
        <end position="56"/>
    </location>
</feature>
<dbReference type="Pfam" id="PF00440">
    <property type="entry name" value="TetR_N"/>
    <property type="match status" value="1"/>
</dbReference>
<reference evidence="6 7" key="1">
    <citation type="submission" date="2018-07" db="EMBL/GenBank/DDBJ databases">
        <title>Genomic Encyclopedia of Type Strains, Phase IV (KMG-IV): sequencing the most valuable type-strain genomes for metagenomic binning, comparative biology and taxonomic classification.</title>
        <authorList>
            <person name="Goeker M."/>
        </authorList>
    </citation>
    <scope>NUCLEOTIDE SEQUENCE [LARGE SCALE GENOMIC DNA]</scope>
    <source>
        <strain evidence="6 7">DSM 44952</strain>
    </source>
</reference>
<dbReference type="PROSITE" id="PS01081">
    <property type="entry name" value="HTH_TETR_1"/>
    <property type="match status" value="1"/>
</dbReference>
<evidence type="ECO:0000256" key="2">
    <source>
        <dbReference type="ARBA" id="ARBA00023125"/>
    </source>
</evidence>
<evidence type="ECO:0000256" key="3">
    <source>
        <dbReference type="ARBA" id="ARBA00023163"/>
    </source>
</evidence>
<dbReference type="PANTHER" id="PTHR30055:SF234">
    <property type="entry name" value="HTH-TYPE TRANSCRIPTIONAL REGULATOR BETI"/>
    <property type="match status" value="1"/>
</dbReference>
<dbReference type="EMBL" id="QQAZ01000003">
    <property type="protein sequence ID" value="RDI53376.1"/>
    <property type="molecule type" value="Genomic_DNA"/>
</dbReference>
<dbReference type="InterPro" id="IPR041347">
    <property type="entry name" value="MftR_C"/>
</dbReference>
<dbReference type="InterPro" id="IPR023772">
    <property type="entry name" value="DNA-bd_HTH_TetR-type_CS"/>
</dbReference>
<proteinExistence type="predicted"/>
<dbReference type="GO" id="GO:0003700">
    <property type="term" value="F:DNA-binding transcription factor activity"/>
    <property type="evidence" value="ECO:0007669"/>
    <property type="project" value="TreeGrafter"/>
</dbReference>
<evidence type="ECO:0000313" key="6">
    <source>
        <dbReference type="EMBL" id="RDI53376.1"/>
    </source>
</evidence>
<dbReference type="AlphaFoldDB" id="A0A370HA99"/>
<dbReference type="InterPro" id="IPR009057">
    <property type="entry name" value="Homeodomain-like_sf"/>
</dbReference>
<dbReference type="SUPFAM" id="SSF46689">
    <property type="entry name" value="Homeodomain-like"/>
    <property type="match status" value="1"/>
</dbReference>
<evidence type="ECO:0000313" key="7">
    <source>
        <dbReference type="Proteomes" id="UP000255355"/>
    </source>
</evidence>
<keyword evidence="3" id="KW-0804">Transcription</keyword>
<dbReference type="Gene3D" id="1.10.357.10">
    <property type="entry name" value="Tetracycline Repressor, domain 2"/>
    <property type="match status" value="1"/>
</dbReference>
<organism evidence="6 7">
    <name type="scientific">Nocardia mexicana</name>
    <dbReference type="NCBI Taxonomy" id="279262"/>
    <lineage>
        <taxon>Bacteria</taxon>
        <taxon>Bacillati</taxon>
        <taxon>Actinomycetota</taxon>
        <taxon>Actinomycetes</taxon>
        <taxon>Mycobacteriales</taxon>
        <taxon>Nocardiaceae</taxon>
        <taxon>Nocardia</taxon>
    </lineage>
</organism>
<dbReference type="InterPro" id="IPR050109">
    <property type="entry name" value="HTH-type_TetR-like_transc_reg"/>
</dbReference>
<sequence length="212" mass="24048">MPVRPIGLRERKKQRTRIQIIETALDLCDRHGFEATTIEEIAAAAQVAPRTVTRYFTTKEDIVLGPMHDYLAATVELLRERPRGGNDLLALRDAYATLLQRTADGDEVVDFDRVRQMQRIIHSSPSVRARCTEFGEIEADILAPVLADRMDTTPDDIAVRLLVATWRMVSQAAMDEWARHSPDQSAESCRQAVLETFEIFRSMINRPSRSAQ</sequence>
<dbReference type="Proteomes" id="UP000255355">
    <property type="component" value="Unassembled WGS sequence"/>
</dbReference>
<gene>
    <name evidence="6" type="ORF">DFR68_103766</name>
</gene>
<dbReference type="STRING" id="1210089.GCA_001613165_00064"/>
<keyword evidence="1" id="KW-0805">Transcription regulation</keyword>
<evidence type="ECO:0000256" key="1">
    <source>
        <dbReference type="ARBA" id="ARBA00023015"/>
    </source>
</evidence>